<gene>
    <name evidence="3" type="ORF">BO97DRAFT_426360</name>
</gene>
<feature type="region of interest" description="Disordered" evidence="1">
    <location>
        <begin position="204"/>
        <end position="268"/>
    </location>
</feature>
<keyword evidence="2" id="KW-0732">Signal</keyword>
<dbReference type="Proteomes" id="UP000248961">
    <property type="component" value="Unassembled WGS sequence"/>
</dbReference>
<evidence type="ECO:0000256" key="1">
    <source>
        <dbReference type="SAM" id="MobiDB-lite"/>
    </source>
</evidence>
<dbReference type="GeneID" id="37201408"/>
<dbReference type="AlphaFoldDB" id="A0A395HS40"/>
<dbReference type="RefSeq" id="XP_025549744.1">
    <property type="nucleotide sequence ID" value="XM_025697119.1"/>
</dbReference>
<dbReference type="VEuPathDB" id="FungiDB:BO97DRAFT_426360"/>
<organism evidence="3 4">
    <name type="scientific">Aspergillus homomorphus (strain CBS 101889)</name>
    <dbReference type="NCBI Taxonomy" id="1450537"/>
    <lineage>
        <taxon>Eukaryota</taxon>
        <taxon>Fungi</taxon>
        <taxon>Dikarya</taxon>
        <taxon>Ascomycota</taxon>
        <taxon>Pezizomycotina</taxon>
        <taxon>Eurotiomycetes</taxon>
        <taxon>Eurotiomycetidae</taxon>
        <taxon>Eurotiales</taxon>
        <taxon>Aspergillaceae</taxon>
        <taxon>Aspergillus</taxon>
        <taxon>Aspergillus subgen. Circumdati</taxon>
    </lineage>
</organism>
<name>A0A395HS40_ASPHC</name>
<feature type="compositionally biased region" description="Polar residues" evidence="1">
    <location>
        <begin position="243"/>
        <end position="268"/>
    </location>
</feature>
<reference evidence="3 4" key="1">
    <citation type="submission" date="2018-02" db="EMBL/GenBank/DDBJ databases">
        <title>The genomes of Aspergillus section Nigri reveals drivers in fungal speciation.</title>
        <authorList>
            <consortium name="DOE Joint Genome Institute"/>
            <person name="Vesth T.C."/>
            <person name="Nybo J."/>
            <person name="Theobald S."/>
            <person name="Brandl J."/>
            <person name="Frisvad J.C."/>
            <person name="Nielsen K.F."/>
            <person name="Lyhne E.K."/>
            <person name="Kogle M.E."/>
            <person name="Kuo A."/>
            <person name="Riley R."/>
            <person name="Clum A."/>
            <person name="Nolan M."/>
            <person name="Lipzen A."/>
            <person name="Salamov A."/>
            <person name="Henrissat B."/>
            <person name="Wiebenga A."/>
            <person name="De vries R.P."/>
            <person name="Grigoriev I.V."/>
            <person name="Mortensen U.H."/>
            <person name="Andersen M.R."/>
            <person name="Baker S.E."/>
        </authorList>
    </citation>
    <scope>NUCLEOTIDE SEQUENCE [LARGE SCALE GENOMIC DNA]</scope>
    <source>
        <strain evidence="3 4">CBS 101889</strain>
    </source>
</reference>
<evidence type="ECO:0000256" key="2">
    <source>
        <dbReference type="SAM" id="SignalP"/>
    </source>
</evidence>
<feature type="compositionally biased region" description="Low complexity" evidence="1">
    <location>
        <begin position="223"/>
        <end position="239"/>
    </location>
</feature>
<evidence type="ECO:0000313" key="4">
    <source>
        <dbReference type="Proteomes" id="UP000248961"/>
    </source>
</evidence>
<feature type="chain" id="PRO_5017321838" evidence="2">
    <location>
        <begin position="29"/>
        <end position="268"/>
    </location>
</feature>
<protein>
    <submittedName>
        <fullName evidence="3">Uncharacterized protein</fullName>
    </submittedName>
</protein>
<dbReference type="STRING" id="1450537.A0A395HS40"/>
<evidence type="ECO:0000313" key="3">
    <source>
        <dbReference type="EMBL" id="RAL10590.1"/>
    </source>
</evidence>
<keyword evidence="4" id="KW-1185">Reference proteome</keyword>
<dbReference type="EMBL" id="KZ824294">
    <property type="protein sequence ID" value="RAL10590.1"/>
    <property type="molecule type" value="Genomic_DNA"/>
</dbReference>
<accession>A0A395HS40</accession>
<sequence>MATIATTVAYASVLTALHLAALDLTAWTANVEVQGATRFSIESWFSAIEAAEASDTTTSAAASTSTDATSSIMFMVAKRKTTGPAQIINNPFPSIEGYISSSAKLSSAPSSSSWISGSMGQHGSFLSKISSVRRSPTAYVISPTGHTYTIDASHSASAPAVSPLHSSSSPGRASSVRALHSPAASDYRFFSVAAVSAATAQSETQKLEPHGVESYSSAHTVHPTSTTASIPSPTTSSAPLSFANPSAHNSTIPRKASTSSRSSRIPGR</sequence>
<proteinExistence type="predicted"/>
<feature type="signal peptide" evidence="2">
    <location>
        <begin position="1"/>
        <end position="28"/>
    </location>
</feature>